<accession>A0A9W7BLX3</accession>
<gene>
    <name evidence="2" type="ORF">TrVE_jg4806</name>
</gene>
<evidence type="ECO:0000313" key="2">
    <source>
        <dbReference type="EMBL" id="GMH90315.1"/>
    </source>
</evidence>
<comment type="caution">
    <text evidence="2">The sequence shown here is derived from an EMBL/GenBank/DDBJ whole genome shotgun (WGS) entry which is preliminary data.</text>
</comment>
<sequence length="231" mass="26765">MNFNPSSSAPQPPSSGFKNIKPLTRKERRALKDKVALEKQRLMNRTGLAAKMYRENAPENPSELLTLQSNAAGFLADADRYHSDTAGEEFQARKKAYDRKQEIYNNTRNKRASNEEQRWKKIEESKTQEEMYWETQRELGVKSMKNKSCVPYDPLTLQYNDSHDGEKLRYADDMVRYRARVRAQNMKAQGDTRTGYNIINGIAHNDAPLAPPPSKSEYLKHYEQEGKDDRK</sequence>
<dbReference type="EMBL" id="BRXX01000104">
    <property type="protein sequence ID" value="GMH90315.1"/>
    <property type="molecule type" value="Genomic_DNA"/>
</dbReference>
<dbReference type="Proteomes" id="UP001165160">
    <property type="component" value="Unassembled WGS sequence"/>
</dbReference>
<feature type="region of interest" description="Disordered" evidence="1">
    <location>
        <begin position="1"/>
        <end position="31"/>
    </location>
</feature>
<dbReference type="AlphaFoldDB" id="A0A9W7BLX3"/>
<feature type="region of interest" description="Disordered" evidence="1">
    <location>
        <begin position="203"/>
        <end position="231"/>
    </location>
</feature>
<keyword evidence="3" id="KW-1185">Reference proteome</keyword>
<evidence type="ECO:0000256" key="1">
    <source>
        <dbReference type="SAM" id="MobiDB-lite"/>
    </source>
</evidence>
<protein>
    <submittedName>
        <fullName evidence="2">Uncharacterized protein</fullName>
    </submittedName>
</protein>
<feature type="compositionally biased region" description="Basic and acidic residues" evidence="1">
    <location>
        <begin position="217"/>
        <end position="231"/>
    </location>
</feature>
<proteinExistence type="predicted"/>
<evidence type="ECO:0000313" key="3">
    <source>
        <dbReference type="Proteomes" id="UP001165160"/>
    </source>
</evidence>
<organism evidence="2 3">
    <name type="scientific">Triparma verrucosa</name>
    <dbReference type="NCBI Taxonomy" id="1606542"/>
    <lineage>
        <taxon>Eukaryota</taxon>
        <taxon>Sar</taxon>
        <taxon>Stramenopiles</taxon>
        <taxon>Ochrophyta</taxon>
        <taxon>Bolidophyceae</taxon>
        <taxon>Parmales</taxon>
        <taxon>Triparmaceae</taxon>
        <taxon>Triparma</taxon>
    </lineage>
</organism>
<name>A0A9W7BLX3_9STRA</name>
<reference evidence="3" key="1">
    <citation type="journal article" date="2023" name="Commun. Biol.">
        <title>Genome analysis of Parmales, the sister group of diatoms, reveals the evolutionary specialization of diatoms from phago-mixotrophs to photoautotrophs.</title>
        <authorList>
            <person name="Ban H."/>
            <person name="Sato S."/>
            <person name="Yoshikawa S."/>
            <person name="Yamada K."/>
            <person name="Nakamura Y."/>
            <person name="Ichinomiya M."/>
            <person name="Sato N."/>
            <person name="Blanc-Mathieu R."/>
            <person name="Endo H."/>
            <person name="Kuwata A."/>
            <person name="Ogata H."/>
        </authorList>
    </citation>
    <scope>NUCLEOTIDE SEQUENCE [LARGE SCALE GENOMIC DNA]</scope>
    <source>
        <strain evidence="3">NIES 3699</strain>
    </source>
</reference>